<dbReference type="AlphaFoldDB" id="A0A174C1E2"/>
<dbReference type="CDD" id="cd03801">
    <property type="entry name" value="GT4_PimA-like"/>
    <property type="match status" value="1"/>
</dbReference>
<dbReference type="RefSeq" id="WP_055181854.1">
    <property type="nucleotide sequence ID" value="NZ_CABIWY010000010.1"/>
</dbReference>
<sequence>MGTTSLAKKAFHTIREDGIGGCVKKTNGYIKKQIKKRRRVEKIYKDVLFISGCNENLPHPWRYRVKHQREQLEAMNYTTDEVYFPELELDAIRYYRSFVFFRCPETEAIKEFVALAKCLNKIVVYDIDDLVVDTKYTDQIKYVASLPVEEKQAYDANVMSMQSMLKSCDYATTTTNCLKNELENYCPKVYINRNVASEEMILLSEQALKNKPDNKKVVKMGYFSGSITHNADVELLLPVIITIMNDYENVELYLMGEVDLPDELKVFEARVKKLPFSDWRKLPEIIAEMDINLAPLENTIFNEAKSENKWMEAALVKTVTVASDVGAFHDCVEDEITGILCKDAKEWEDALRKVIEDSEYRKKIVENAYLKCKENYTTFRTGLRLAKLYEEEKSTNYVFVLPGLEISGGIKVALRHAAMLQKKGNEVSIFTLDSNEKWCEFEDCRFPVINLEDTTIAGKIDHMIATMWTTVKVVEEYPYAVNKYYLVQNYEAGFYKETDSLRIQANQSYRPSTDVKFITISKWCQKWLEEEFGQTSVYAPNGLEIERFPEHKRTLNGKIRILVEGDCAVDYKNVDESFEIIDRLDQEKYEVWYMSYNAEPKDKYRVDKFFNRVPYEKVPEIYAQCDILIKTSLLESFSYPPLEMMATGGYVLAVPNGGNVEYLKDNENCLLYKAGDISQACEKIENLIASEELQQKLYLNGLKTAKERAWENVTDEILEMYGAN</sequence>
<reference evidence="2 3" key="1">
    <citation type="submission" date="2015-09" db="EMBL/GenBank/DDBJ databases">
        <authorList>
            <consortium name="Pathogen Informatics"/>
        </authorList>
    </citation>
    <scope>NUCLEOTIDE SEQUENCE [LARGE SCALE GENOMIC DNA]</scope>
    <source>
        <strain evidence="2 3">2789STDY5608866</strain>
    </source>
</reference>
<protein>
    <submittedName>
        <fullName evidence="2">Uncharacterized protein conserved in bacteria</fullName>
    </submittedName>
</protein>
<dbReference type="PANTHER" id="PTHR12526:SF630">
    <property type="entry name" value="GLYCOSYLTRANSFERASE"/>
    <property type="match status" value="1"/>
</dbReference>
<dbReference type="PANTHER" id="PTHR12526">
    <property type="entry name" value="GLYCOSYLTRANSFERASE"/>
    <property type="match status" value="1"/>
</dbReference>
<dbReference type="InterPro" id="IPR001296">
    <property type="entry name" value="Glyco_trans_1"/>
</dbReference>
<dbReference type="Gene3D" id="3.40.50.11090">
    <property type="match status" value="1"/>
</dbReference>
<organism evidence="2 3">
    <name type="scientific">Dorea longicatena</name>
    <dbReference type="NCBI Taxonomy" id="88431"/>
    <lineage>
        <taxon>Bacteria</taxon>
        <taxon>Bacillati</taxon>
        <taxon>Bacillota</taxon>
        <taxon>Clostridia</taxon>
        <taxon>Lachnospirales</taxon>
        <taxon>Lachnospiraceae</taxon>
        <taxon>Dorea</taxon>
    </lineage>
</organism>
<evidence type="ECO:0000259" key="1">
    <source>
        <dbReference type="Pfam" id="PF00534"/>
    </source>
</evidence>
<dbReference type="Pfam" id="PF00534">
    <property type="entry name" value="Glycos_transf_1"/>
    <property type="match status" value="1"/>
</dbReference>
<dbReference type="SUPFAM" id="SSF53756">
    <property type="entry name" value="UDP-Glycosyltransferase/glycogen phosphorylase"/>
    <property type="match status" value="2"/>
</dbReference>
<evidence type="ECO:0000313" key="3">
    <source>
        <dbReference type="Proteomes" id="UP000095439"/>
    </source>
</evidence>
<name>A0A174C1E2_9FIRM</name>
<dbReference type="Pfam" id="PF13692">
    <property type="entry name" value="Glyco_trans_1_4"/>
    <property type="match status" value="1"/>
</dbReference>
<dbReference type="EMBL" id="CYYY01000010">
    <property type="protein sequence ID" value="CUO06149.1"/>
    <property type="molecule type" value="Genomic_DNA"/>
</dbReference>
<accession>A0A174C1E2</accession>
<proteinExistence type="predicted"/>
<feature type="domain" description="Glycosyl transferase family 1" evidence="1">
    <location>
        <begin position="608"/>
        <end position="701"/>
    </location>
</feature>
<dbReference type="Gene3D" id="3.40.50.2000">
    <property type="entry name" value="Glycogen Phosphorylase B"/>
    <property type="match status" value="2"/>
</dbReference>
<dbReference type="GO" id="GO:0016757">
    <property type="term" value="F:glycosyltransferase activity"/>
    <property type="evidence" value="ECO:0007669"/>
    <property type="project" value="InterPro"/>
</dbReference>
<gene>
    <name evidence="2" type="ORF">ERS852423_02162</name>
</gene>
<dbReference type="Proteomes" id="UP000095439">
    <property type="component" value="Unassembled WGS sequence"/>
</dbReference>
<evidence type="ECO:0000313" key="2">
    <source>
        <dbReference type="EMBL" id="CUO06149.1"/>
    </source>
</evidence>